<evidence type="ECO:0000313" key="1">
    <source>
        <dbReference type="EMBL" id="CAL6060604.1"/>
    </source>
</evidence>
<sequence length="154" mass="18560">MFYSLNYRNTQSVIYIINYIHYNYIHLQQFKIYHCESRIFSWTGIQKNKNNIQFWTRNNYFLNYYTVLYNFETVVIQLYIQQVAQILSFTRYATPATAAETAASFMKQQHLHFLCCFYQSVPVSPAFTRFNLLIYCKQIESLKQTLTDDSFLHT</sequence>
<name>A0ABP1KFE0_9EUKA</name>
<proteinExistence type="predicted"/>
<organism evidence="1 2">
    <name type="scientific">Hexamita inflata</name>
    <dbReference type="NCBI Taxonomy" id="28002"/>
    <lineage>
        <taxon>Eukaryota</taxon>
        <taxon>Metamonada</taxon>
        <taxon>Diplomonadida</taxon>
        <taxon>Hexamitidae</taxon>
        <taxon>Hexamitinae</taxon>
        <taxon>Hexamita</taxon>
    </lineage>
</organism>
<reference evidence="1 2" key="1">
    <citation type="submission" date="2024-07" db="EMBL/GenBank/DDBJ databases">
        <authorList>
            <person name="Akdeniz Z."/>
        </authorList>
    </citation>
    <scope>NUCLEOTIDE SEQUENCE [LARGE SCALE GENOMIC DNA]</scope>
</reference>
<evidence type="ECO:0000313" key="2">
    <source>
        <dbReference type="Proteomes" id="UP001642409"/>
    </source>
</evidence>
<comment type="caution">
    <text evidence="1">The sequence shown here is derived from an EMBL/GenBank/DDBJ whole genome shotgun (WGS) entry which is preliminary data.</text>
</comment>
<gene>
    <name evidence="1" type="ORF">HINF_LOCUS49305</name>
</gene>
<dbReference type="EMBL" id="CAXDID020000231">
    <property type="protein sequence ID" value="CAL6060604.1"/>
    <property type="molecule type" value="Genomic_DNA"/>
</dbReference>
<accession>A0ABP1KFE0</accession>
<protein>
    <submittedName>
        <fullName evidence="1">Hypothetical_protein</fullName>
    </submittedName>
</protein>
<keyword evidence="2" id="KW-1185">Reference proteome</keyword>
<dbReference type="Proteomes" id="UP001642409">
    <property type="component" value="Unassembled WGS sequence"/>
</dbReference>